<evidence type="ECO:0000313" key="1">
    <source>
        <dbReference type="EnsemblMetazoa" id="SMAR015605-PA"/>
    </source>
</evidence>
<dbReference type="HOGENOM" id="CLU_2888592_0_0_1"/>
<dbReference type="AlphaFoldDB" id="T1JP26"/>
<proteinExistence type="predicted"/>
<sequence length="63" mass="6982">MQCSVNVARKICGEETANFTETYLRRTGDPLVRGQCSMNSYTSSECSSSLCVDKFLGTEHLIL</sequence>
<accession>T1JP26</accession>
<name>T1JP26_STRMM</name>
<organism evidence="1 2">
    <name type="scientific">Strigamia maritima</name>
    <name type="common">European centipede</name>
    <name type="synonym">Geophilus maritimus</name>
    <dbReference type="NCBI Taxonomy" id="126957"/>
    <lineage>
        <taxon>Eukaryota</taxon>
        <taxon>Metazoa</taxon>
        <taxon>Ecdysozoa</taxon>
        <taxon>Arthropoda</taxon>
        <taxon>Myriapoda</taxon>
        <taxon>Chilopoda</taxon>
        <taxon>Pleurostigmophora</taxon>
        <taxon>Geophilomorpha</taxon>
        <taxon>Linotaeniidae</taxon>
        <taxon>Strigamia</taxon>
    </lineage>
</organism>
<protein>
    <submittedName>
        <fullName evidence="1">Uncharacterized protein</fullName>
    </submittedName>
</protein>
<dbReference type="EnsemblMetazoa" id="SMAR015605-RA">
    <property type="protein sequence ID" value="SMAR015605-PA"/>
    <property type="gene ID" value="SMAR015605"/>
</dbReference>
<reference evidence="1" key="2">
    <citation type="submission" date="2015-02" db="UniProtKB">
        <authorList>
            <consortium name="EnsemblMetazoa"/>
        </authorList>
    </citation>
    <scope>IDENTIFICATION</scope>
</reference>
<reference evidence="2" key="1">
    <citation type="submission" date="2011-05" db="EMBL/GenBank/DDBJ databases">
        <authorList>
            <person name="Richards S.R."/>
            <person name="Qu J."/>
            <person name="Jiang H."/>
            <person name="Jhangiani S.N."/>
            <person name="Agravi P."/>
            <person name="Goodspeed R."/>
            <person name="Gross S."/>
            <person name="Mandapat C."/>
            <person name="Jackson L."/>
            <person name="Mathew T."/>
            <person name="Pu L."/>
            <person name="Thornton R."/>
            <person name="Saada N."/>
            <person name="Wilczek-Boney K.B."/>
            <person name="Lee S."/>
            <person name="Kovar C."/>
            <person name="Wu Y."/>
            <person name="Scherer S.E."/>
            <person name="Worley K.C."/>
            <person name="Muzny D.M."/>
            <person name="Gibbs R."/>
        </authorList>
    </citation>
    <scope>NUCLEOTIDE SEQUENCE</scope>
    <source>
        <strain evidence="2">Brora</strain>
    </source>
</reference>
<evidence type="ECO:0000313" key="2">
    <source>
        <dbReference type="Proteomes" id="UP000014500"/>
    </source>
</evidence>
<keyword evidence="2" id="KW-1185">Reference proteome</keyword>
<dbReference type="Proteomes" id="UP000014500">
    <property type="component" value="Unassembled WGS sequence"/>
</dbReference>
<dbReference type="EMBL" id="JH431999">
    <property type="status" value="NOT_ANNOTATED_CDS"/>
    <property type="molecule type" value="Genomic_DNA"/>
</dbReference>